<dbReference type="GO" id="GO:0005975">
    <property type="term" value="P:carbohydrate metabolic process"/>
    <property type="evidence" value="ECO:0007669"/>
    <property type="project" value="InterPro"/>
</dbReference>
<feature type="non-terminal residue" evidence="2">
    <location>
        <position position="185"/>
    </location>
</feature>
<reference evidence="2" key="2">
    <citation type="journal article" date="2014" name="ISME J.">
        <title>Microbial stratification in low pH oxic and suboxic macroscopic growths along an acid mine drainage.</title>
        <authorList>
            <person name="Mendez-Garcia C."/>
            <person name="Mesa V."/>
            <person name="Sprenger R.R."/>
            <person name="Richter M."/>
            <person name="Diez M.S."/>
            <person name="Solano J."/>
            <person name="Bargiela R."/>
            <person name="Golyshina O.V."/>
            <person name="Manteca A."/>
            <person name="Ramos J.L."/>
            <person name="Gallego J.R."/>
            <person name="Llorente I."/>
            <person name="Martins Dos Santos V.A."/>
            <person name="Jensen O.N."/>
            <person name="Pelaez A.I."/>
            <person name="Sanchez J."/>
            <person name="Ferrer M."/>
        </authorList>
    </citation>
    <scope>NUCLEOTIDE SEQUENCE</scope>
</reference>
<name>T1BJE0_9ZZZZ</name>
<feature type="domain" description="Glycoside hydrolase family 65 central catalytic" evidence="1">
    <location>
        <begin position="21"/>
        <end position="78"/>
    </location>
</feature>
<dbReference type="InterPro" id="IPR012341">
    <property type="entry name" value="6hp_glycosidase-like_sf"/>
</dbReference>
<sequence>TIWRRSIVTGCVYTAGRSIRAVARFWTSRVTWNARRHRYDILHVNSVAESASDIPDDTYTNLGAAEALRIADQAARVLGVRPDPRWGRIAHGLYIPMAPGGTHYLPFGAAKPGGKDFGAGPLPLLFLPALDVRMPAALRRGTYDYADRSASPAASAASVWGSCRGCRARSRRGRAARPRAGGCSC</sequence>
<dbReference type="InterPro" id="IPR008928">
    <property type="entry name" value="6-hairpin_glycosidase_sf"/>
</dbReference>
<dbReference type="SUPFAM" id="SSF48208">
    <property type="entry name" value="Six-hairpin glycosidases"/>
    <property type="match status" value="1"/>
</dbReference>
<feature type="non-terminal residue" evidence="2">
    <location>
        <position position="1"/>
    </location>
</feature>
<dbReference type="Gene3D" id="1.50.10.10">
    <property type="match status" value="1"/>
</dbReference>
<dbReference type="EMBL" id="AUZX01005235">
    <property type="protein sequence ID" value="EQD68608.1"/>
    <property type="molecule type" value="Genomic_DNA"/>
</dbReference>
<gene>
    <name evidence="2" type="ORF">B1A_07260</name>
</gene>
<dbReference type="PANTHER" id="PTHR11051:SF8">
    <property type="entry name" value="PROTEIN-GLUCOSYLGALACTOSYLHYDROXYLYSINE GLUCOSIDASE"/>
    <property type="match status" value="1"/>
</dbReference>
<dbReference type="GO" id="GO:0004553">
    <property type="term" value="F:hydrolase activity, hydrolyzing O-glycosyl compounds"/>
    <property type="evidence" value="ECO:0007669"/>
    <property type="project" value="TreeGrafter"/>
</dbReference>
<reference evidence="2" key="1">
    <citation type="submission" date="2013-08" db="EMBL/GenBank/DDBJ databases">
        <authorList>
            <person name="Mendez C."/>
            <person name="Richter M."/>
            <person name="Ferrer M."/>
            <person name="Sanchez J."/>
        </authorList>
    </citation>
    <scope>NUCLEOTIDE SEQUENCE</scope>
</reference>
<evidence type="ECO:0000313" key="2">
    <source>
        <dbReference type="EMBL" id="EQD68608.1"/>
    </source>
</evidence>
<dbReference type="InterPro" id="IPR005195">
    <property type="entry name" value="Glyco_hydro_65_M"/>
</dbReference>
<protein>
    <submittedName>
        <fullName evidence="2">ATH1, acid trehalase-like protein</fullName>
    </submittedName>
</protein>
<dbReference type="AlphaFoldDB" id="T1BJE0"/>
<dbReference type="PANTHER" id="PTHR11051">
    <property type="entry name" value="GLYCOSYL HYDROLASE-RELATED"/>
    <property type="match status" value="1"/>
</dbReference>
<proteinExistence type="predicted"/>
<comment type="caution">
    <text evidence="2">The sequence shown here is derived from an EMBL/GenBank/DDBJ whole genome shotgun (WGS) entry which is preliminary data.</text>
</comment>
<organism evidence="2">
    <name type="scientific">mine drainage metagenome</name>
    <dbReference type="NCBI Taxonomy" id="410659"/>
    <lineage>
        <taxon>unclassified sequences</taxon>
        <taxon>metagenomes</taxon>
        <taxon>ecological metagenomes</taxon>
    </lineage>
</organism>
<accession>T1BJE0</accession>
<dbReference type="Pfam" id="PF03632">
    <property type="entry name" value="Glyco_hydro_65m"/>
    <property type="match status" value="1"/>
</dbReference>
<evidence type="ECO:0000259" key="1">
    <source>
        <dbReference type="Pfam" id="PF03632"/>
    </source>
</evidence>